<gene>
    <name evidence="1" type="ORF">FPS98_14890</name>
</gene>
<sequence>MSVPIVFIHRTAEEHVGICVQQAKYSNPSSRVILIGKPETKQLSTENTEHYLLSNFFKSAQAYSFVYKHSSPTPYEYNLFCFQRWFILRDFMRSQGIDRCCYLDSDVMLYTDISKQNDQDFHDFTFEFTWTTVCDLDKLDQFCEYTTKFFRDPLHYENLLQFAKEIGDVPISDMVLFTLFHNYALRRGATYGLVANGFFDHNLNCPFAPSCPQANSLETKKQIYQKDGMLFCKITETNNYLPAHSLHFQGHAKGYIPYFRSQDIPNTDDYMYFDYPTCKWVQAEP</sequence>
<protein>
    <recommendedName>
        <fullName evidence="3">Glycosyl transferase</fullName>
    </recommendedName>
</protein>
<dbReference type="Proteomes" id="UP000317713">
    <property type="component" value="Chromosome"/>
</dbReference>
<proteinExistence type="predicted"/>
<accession>A0A517I8G5</accession>
<evidence type="ECO:0000313" key="1">
    <source>
        <dbReference type="EMBL" id="QDS35183.1"/>
    </source>
</evidence>
<dbReference type="InterPro" id="IPR029044">
    <property type="entry name" value="Nucleotide-diphossugar_trans"/>
</dbReference>
<dbReference type="SUPFAM" id="SSF53448">
    <property type="entry name" value="Nucleotide-diphospho-sugar transferases"/>
    <property type="match status" value="1"/>
</dbReference>
<evidence type="ECO:0008006" key="3">
    <source>
        <dbReference type="Google" id="ProtNLM"/>
    </source>
</evidence>
<name>A0A517I8G5_BREBE</name>
<dbReference type="EMBL" id="CP042161">
    <property type="protein sequence ID" value="QDS35183.1"/>
    <property type="molecule type" value="Genomic_DNA"/>
</dbReference>
<evidence type="ECO:0000313" key="2">
    <source>
        <dbReference type="Proteomes" id="UP000317713"/>
    </source>
</evidence>
<dbReference type="AlphaFoldDB" id="A0A517I8G5"/>
<dbReference type="Gene3D" id="3.90.550.10">
    <property type="entry name" value="Spore Coat Polysaccharide Biosynthesis Protein SpsA, Chain A"/>
    <property type="match status" value="1"/>
</dbReference>
<reference evidence="1 2" key="1">
    <citation type="submission" date="2019-07" db="EMBL/GenBank/DDBJ databases">
        <title>Characterization of Brevibacillus brevis HK544, as a potential biocontrol agent.</title>
        <authorList>
            <person name="Kim H."/>
        </authorList>
    </citation>
    <scope>NUCLEOTIDE SEQUENCE [LARGE SCALE GENOMIC DNA]</scope>
    <source>
        <strain evidence="1 2">HK544</strain>
    </source>
</reference>
<organism evidence="1 2">
    <name type="scientific">Brevibacillus brevis</name>
    <name type="common">Bacillus brevis</name>
    <dbReference type="NCBI Taxonomy" id="1393"/>
    <lineage>
        <taxon>Bacteria</taxon>
        <taxon>Bacillati</taxon>
        <taxon>Bacillota</taxon>
        <taxon>Bacilli</taxon>
        <taxon>Bacillales</taxon>
        <taxon>Paenibacillaceae</taxon>
        <taxon>Brevibacillus</taxon>
    </lineage>
</organism>